<dbReference type="PANTHER" id="PTHR32338">
    <property type="entry name" value="N-ACETYL-GAMMA-GLUTAMYL-PHOSPHATE REDUCTASE, CHLOROPLASTIC-RELATED-RELATED"/>
    <property type="match status" value="1"/>
</dbReference>
<dbReference type="CDD" id="cd17895">
    <property type="entry name" value="AGPR_1_N"/>
    <property type="match status" value="1"/>
</dbReference>
<dbReference type="UniPathway" id="UPA00068">
    <property type="reaction ID" value="UER00108"/>
</dbReference>
<protein>
    <recommendedName>
        <fullName evidence="7">N-acetyl-gamma-glutamyl-phosphate reductase</fullName>
        <shortName evidence="7">AGPR</shortName>
        <ecNumber evidence="7">1.2.1.38</ecNumber>
    </recommendedName>
    <alternativeName>
        <fullName evidence="7">N-acetyl-glutamate semialdehyde dehydrogenase</fullName>
        <shortName evidence="7">NAGSA dehydrogenase</shortName>
    </alternativeName>
</protein>
<feature type="active site" evidence="7">
    <location>
        <position position="146"/>
    </location>
</feature>
<keyword evidence="3 7" id="KW-0028">Amino-acid biosynthesis</keyword>
<sequence length="339" mass="36594">MAKTRVGILNVTGYAGIELARLLTGHPNIELVSVTGRSAAGQKIGQVFPHMAALDLIIQSELSDIDFVFSALPHHESADQLIPFVNRGTKVIDVSADFRLSDPTLYEEWYGFKHPAPELLKKAIYGLPELHRTEIQQSNLVANPGCYPTASILALAPALNAGIVSGNVIVDAKSGLSGAGRSLKLTGHFCEADEDVTAYAITSHRHQPEILQELSCLDRALAGLTFTPHLVPMTRGILATCYASVNLSMTAADAMQIYKDFYRDEPFVRVTAEPPHTKHTAGTNMCLIHVNVDQRSNMLIAVAAIDNLIKGAAGQAVQNMNLMLGFPEDTGLSKIAQFP</sequence>
<evidence type="ECO:0000256" key="7">
    <source>
        <dbReference type="HAMAP-Rule" id="MF_00150"/>
    </source>
</evidence>
<dbReference type="OrthoDB" id="9801289at2"/>
<accession>A0A2P5P7H3</accession>
<name>A0A2P5P7H3_9CHLR</name>
<keyword evidence="10" id="KW-1185">Reference proteome</keyword>
<dbReference type="FunFam" id="3.30.360.10:FF:000014">
    <property type="entry name" value="N-acetyl-gamma-glutamyl-phosphate reductase"/>
    <property type="match status" value="1"/>
</dbReference>
<dbReference type="InterPro" id="IPR000706">
    <property type="entry name" value="AGPR_type-1"/>
</dbReference>
<comment type="similarity">
    <text evidence="7">Belongs to the NAGSA dehydrogenase family. Type 1 subfamily.</text>
</comment>
<dbReference type="RefSeq" id="WP_102331243.1">
    <property type="nucleotide sequence ID" value="NZ_CP058566.2"/>
</dbReference>
<dbReference type="Gene3D" id="3.30.360.10">
    <property type="entry name" value="Dihydrodipicolinate Reductase, domain 2"/>
    <property type="match status" value="1"/>
</dbReference>
<dbReference type="NCBIfam" id="TIGR01850">
    <property type="entry name" value="argC"/>
    <property type="match status" value="1"/>
</dbReference>
<dbReference type="CDD" id="cd23934">
    <property type="entry name" value="AGPR_1_C"/>
    <property type="match status" value="1"/>
</dbReference>
<dbReference type="Pfam" id="PF01118">
    <property type="entry name" value="Semialdhyde_dh"/>
    <property type="match status" value="1"/>
</dbReference>
<comment type="function">
    <text evidence="7">Catalyzes the NADPH-dependent reduction of N-acetyl-5-glutamyl phosphate to yield N-acetyl-L-glutamate 5-semialdehyde.</text>
</comment>
<keyword evidence="7" id="KW-0963">Cytoplasm</keyword>
<evidence type="ECO:0000259" key="8">
    <source>
        <dbReference type="SMART" id="SM00859"/>
    </source>
</evidence>
<comment type="catalytic activity">
    <reaction evidence="6 7">
        <text>N-acetyl-L-glutamate 5-semialdehyde + phosphate + NADP(+) = N-acetyl-L-glutamyl 5-phosphate + NADPH + H(+)</text>
        <dbReference type="Rhea" id="RHEA:21588"/>
        <dbReference type="ChEBI" id="CHEBI:15378"/>
        <dbReference type="ChEBI" id="CHEBI:29123"/>
        <dbReference type="ChEBI" id="CHEBI:43474"/>
        <dbReference type="ChEBI" id="CHEBI:57783"/>
        <dbReference type="ChEBI" id="CHEBI:57936"/>
        <dbReference type="ChEBI" id="CHEBI:58349"/>
        <dbReference type="EC" id="1.2.1.38"/>
    </reaction>
</comment>
<dbReference type="GO" id="GO:0051287">
    <property type="term" value="F:NAD binding"/>
    <property type="evidence" value="ECO:0007669"/>
    <property type="project" value="InterPro"/>
</dbReference>
<dbReference type="EMBL" id="JQAN02000009">
    <property type="protein sequence ID" value="PPD58235.1"/>
    <property type="molecule type" value="Genomic_DNA"/>
</dbReference>
<evidence type="ECO:0000256" key="3">
    <source>
        <dbReference type="ARBA" id="ARBA00022605"/>
    </source>
</evidence>
<dbReference type="InterPro" id="IPR050085">
    <property type="entry name" value="AGPR"/>
</dbReference>
<keyword evidence="5 7" id="KW-0560">Oxidoreductase</keyword>
<reference evidence="9 10" key="1">
    <citation type="journal article" date="2017" name="ISME J.">
        <title>Grape pomace compost harbors organohalide-respiring Dehalogenimonas species with novel reductive dehalogenase genes.</title>
        <authorList>
            <person name="Yang Y."/>
            <person name="Higgins S.A."/>
            <person name="Yan J."/>
            <person name="Simsir B."/>
            <person name="Chourey K."/>
            <person name="Iyer R."/>
            <person name="Hettich R.L."/>
            <person name="Baldwin B."/>
            <person name="Ogles D.M."/>
            <person name="Loffler F.E."/>
        </authorList>
    </citation>
    <scope>NUCLEOTIDE SEQUENCE [LARGE SCALE GENOMIC DNA]</scope>
    <source>
        <strain evidence="9 10">GP</strain>
    </source>
</reference>
<feature type="domain" description="Semialdehyde dehydrogenase NAD-binding" evidence="8">
    <location>
        <begin position="5"/>
        <end position="138"/>
    </location>
</feature>
<dbReference type="GO" id="GO:0005737">
    <property type="term" value="C:cytoplasm"/>
    <property type="evidence" value="ECO:0007669"/>
    <property type="project" value="UniProtKB-SubCell"/>
</dbReference>
<evidence type="ECO:0000313" key="9">
    <source>
        <dbReference type="EMBL" id="PPD58235.1"/>
    </source>
</evidence>
<dbReference type="SUPFAM" id="SSF55347">
    <property type="entry name" value="Glyceraldehyde-3-phosphate dehydrogenase-like, C-terminal domain"/>
    <property type="match status" value="1"/>
</dbReference>
<evidence type="ECO:0000313" key="10">
    <source>
        <dbReference type="Proteomes" id="UP000235653"/>
    </source>
</evidence>
<evidence type="ECO:0000256" key="1">
    <source>
        <dbReference type="ARBA" id="ARBA00004862"/>
    </source>
</evidence>
<dbReference type="PANTHER" id="PTHR32338:SF10">
    <property type="entry name" value="N-ACETYL-GAMMA-GLUTAMYL-PHOSPHATE REDUCTASE, CHLOROPLASTIC-RELATED"/>
    <property type="match status" value="1"/>
</dbReference>
<keyword evidence="2 7" id="KW-0055">Arginine biosynthesis</keyword>
<comment type="subcellular location">
    <subcellularLocation>
        <location evidence="7">Cytoplasm</location>
    </subcellularLocation>
</comment>
<comment type="caution">
    <text evidence="9">The sequence shown here is derived from an EMBL/GenBank/DDBJ whole genome shotgun (WGS) entry which is preliminary data.</text>
</comment>
<evidence type="ECO:0000256" key="4">
    <source>
        <dbReference type="ARBA" id="ARBA00022857"/>
    </source>
</evidence>
<organism evidence="9 10">
    <name type="scientific">Dehalogenimonas etheniformans</name>
    <dbReference type="NCBI Taxonomy" id="1536648"/>
    <lineage>
        <taxon>Bacteria</taxon>
        <taxon>Bacillati</taxon>
        <taxon>Chloroflexota</taxon>
        <taxon>Dehalococcoidia</taxon>
        <taxon>Dehalococcoidales</taxon>
        <taxon>Dehalococcoidaceae</taxon>
        <taxon>Dehalogenimonas</taxon>
    </lineage>
</organism>
<dbReference type="InterPro" id="IPR023013">
    <property type="entry name" value="AGPR_AS"/>
</dbReference>
<dbReference type="Gene3D" id="3.40.50.720">
    <property type="entry name" value="NAD(P)-binding Rossmann-like Domain"/>
    <property type="match status" value="1"/>
</dbReference>
<evidence type="ECO:0000256" key="5">
    <source>
        <dbReference type="ARBA" id="ARBA00023002"/>
    </source>
</evidence>
<dbReference type="InterPro" id="IPR058924">
    <property type="entry name" value="AGPR_dimerisation_dom"/>
</dbReference>
<dbReference type="GO" id="GO:0003942">
    <property type="term" value="F:N-acetyl-gamma-glutamyl-phosphate reductase activity"/>
    <property type="evidence" value="ECO:0007669"/>
    <property type="project" value="UniProtKB-UniRule"/>
</dbReference>
<dbReference type="GO" id="GO:0006526">
    <property type="term" value="P:L-arginine biosynthetic process"/>
    <property type="evidence" value="ECO:0007669"/>
    <property type="project" value="UniProtKB-UniRule"/>
</dbReference>
<dbReference type="SUPFAM" id="SSF51735">
    <property type="entry name" value="NAD(P)-binding Rossmann-fold domains"/>
    <property type="match status" value="1"/>
</dbReference>
<dbReference type="PROSITE" id="PS01224">
    <property type="entry name" value="ARGC"/>
    <property type="match status" value="1"/>
</dbReference>
<comment type="pathway">
    <text evidence="1 7">Amino-acid biosynthesis; L-arginine biosynthesis; N(2)-acetyl-L-ornithine from L-glutamate: step 3/4.</text>
</comment>
<dbReference type="InterPro" id="IPR000534">
    <property type="entry name" value="Semialdehyde_DH_NAD-bd"/>
</dbReference>
<dbReference type="SMART" id="SM00859">
    <property type="entry name" value="Semialdhyde_dh"/>
    <property type="match status" value="1"/>
</dbReference>
<keyword evidence="4 7" id="KW-0521">NADP</keyword>
<dbReference type="AlphaFoldDB" id="A0A2P5P7H3"/>
<dbReference type="EC" id="1.2.1.38" evidence="7"/>
<dbReference type="Proteomes" id="UP000235653">
    <property type="component" value="Unassembled WGS sequence"/>
</dbReference>
<dbReference type="GO" id="GO:0070401">
    <property type="term" value="F:NADP+ binding"/>
    <property type="evidence" value="ECO:0007669"/>
    <property type="project" value="InterPro"/>
</dbReference>
<evidence type="ECO:0000256" key="6">
    <source>
        <dbReference type="ARBA" id="ARBA00050557"/>
    </source>
</evidence>
<dbReference type="HAMAP" id="MF_00150">
    <property type="entry name" value="ArgC_type1"/>
    <property type="match status" value="1"/>
</dbReference>
<proteinExistence type="inferred from homology"/>
<dbReference type="InterPro" id="IPR036291">
    <property type="entry name" value="NAD(P)-bd_dom_sf"/>
</dbReference>
<evidence type="ECO:0000256" key="2">
    <source>
        <dbReference type="ARBA" id="ARBA00022571"/>
    </source>
</evidence>
<dbReference type="Pfam" id="PF22698">
    <property type="entry name" value="Semialdhyde_dhC_1"/>
    <property type="match status" value="1"/>
</dbReference>
<gene>
    <name evidence="7" type="primary">argC</name>
    <name evidence="9" type="ORF">JP09_005445</name>
</gene>